<feature type="non-terminal residue" evidence="1">
    <location>
        <position position="84"/>
    </location>
</feature>
<dbReference type="InterPro" id="IPR023799">
    <property type="entry name" value="RbfA_dom_sf"/>
</dbReference>
<dbReference type="AlphaFoldDB" id="A0A0F9HHC5"/>
<name>A0A0F9HHC5_9ZZZZ</name>
<dbReference type="EMBL" id="LAZR01022670">
    <property type="protein sequence ID" value="KKL81065.1"/>
    <property type="molecule type" value="Genomic_DNA"/>
</dbReference>
<dbReference type="Gene3D" id="3.30.300.20">
    <property type="match status" value="1"/>
</dbReference>
<dbReference type="GO" id="GO:0043024">
    <property type="term" value="F:ribosomal small subunit binding"/>
    <property type="evidence" value="ECO:0007669"/>
    <property type="project" value="TreeGrafter"/>
</dbReference>
<evidence type="ECO:0008006" key="2">
    <source>
        <dbReference type="Google" id="ProtNLM"/>
    </source>
</evidence>
<dbReference type="InterPro" id="IPR000238">
    <property type="entry name" value="RbfA"/>
</dbReference>
<evidence type="ECO:0000313" key="1">
    <source>
        <dbReference type="EMBL" id="KKL81065.1"/>
    </source>
</evidence>
<dbReference type="NCBIfam" id="TIGR00082">
    <property type="entry name" value="rbfA"/>
    <property type="match status" value="1"/>
</dbReference>
<organism evidence="1">
    <name type="scientific">marine sediment metagenome</name>
    <dbReference type="NCBI Taxonomy" id="412755"/>
    <lineage>
        <taxon>unclassified sequences</taxon>
        <taxon>metagenomes</taxon>
        <taxon>ecological metagenomes</taxon>
    </lineage>
</organism>
<dbReference type="PANTHER" id="PTHR33515">
    <property type="entry name" value="RIBOSOME-BINDING FACTOR A, CHLOROPLASTIC-RELATED"/>
    <property type="match status" value="1"/>
</dbReference>
<proteinExistence type="predicted"/>
<sequence>MSRRTERIAKSIQQVISRILRTDLADPRIDTAVTSITRVEVAEDLLRAKVYVSVIGRESRQRLTVEALNHAAGRIQARLREQIS</sequence>
<dbReference type="GO" id="GO:0006364">
    <property type="term" value="P:rRNA processing"/>
    <property type="evidence" value="ECO:0007669"/>
    <property type="project" value="InterPro"/>
</dbReference>
<accession>A0A0F9HHC5</accession>
<gene>
    <name evidence="1" type="ORF">LCGC14_1998460</name>
</gene>
<comment type="caution">
    <text evidence="1">The sequence shown here is derived from an EMBL/GenBank/DDBJ whole genome shotgun (WGS) entry which is preliminary data.</text>
</comment>
<reference evidence="1" key="1">
    <citation type="journal article" date="2015" name="Nature">
        <title>Complex archaea that bridge the gap between prokaryotes and eukaryotes.</title>
        <authorList>
            <person name="Spang A."/>
            <person name="Saw J.H."/>
            <person name="Jorgensen S.L."/>
            <person name="Zaremba-Niedzwiedzka K."/>
            <person name="Martijn J."/>
            <person name="Lind A.E."/>
            <person name="van Eijk R."/>
            <person name="Schleper C."/>
            <person name="Guy L."/>
            <person name="Ettema T.J."/>
        </authorList>
    </citation>
    <scope>NUCLEOTIDE SEQUENCE</scope>
</reference>
<dbReference type="Pfam" id="PF02033">
    <property type="entry name" value="RBFA"/>
    <property type="match status" value="1"/>
</dbReference>
<protein>
    <recommendedName>
        <fullName evidence="2">Ribosome-binding factor A</fullName>
    </recommendedName>
</protein>
<dbReference type="SUPFAM" id="SSF89919">
    <property type="entry name" value="Ribosome-binding factor A, RbfA"/>
    <property type="match status" value="1"/>
</dbReference>
<dbReference type="GO" id="GO:0005829">
    <property type="term" value="C:cytosol"/>
    <property type="evidence" value="ECO:0007669"/>
    <property type="project" value="TreeGrafter"/>
</dbReference>
<dbReference type="InterPro" id="IPR015946">
    <property type="entry name" value="KH_dom-like_a/b"/>
</dbReference>
<dbReference type="PANTHER" id="PTHR33515:SF1">
    <property type="entry name" value="RIBOSOME-BINDING FACTOR A, CHLOROPLASTIC-RELATED"/>
    <property type="match status" value="1"/>
</dbReference>